<reference evidence="6 7" key="1">
    <citation type="journal article" date="2019" name="Nat. Med.">
        <title>A library of human gut bacterial isolates paired with longitudinal multiomics data enables mechanistic microbiome research.</title>
        <authorList>
            <person name="Poyet M."/>
            <person name="Groussin M."/>
            <person name="Gibbons S.M."/>
            <person name="Avila-Pacheco J."/>
            <person name="Jiang X."/>
            <person name="Kearney S.M."/>
            <person name="Perrotta A.R."/>
            <person name="Berdy B."/>
            <person name="Zhao S."/>
            <person name="Lieberman T.D."/>
            <person name="Swanson P.K."/>
            <person name="Smith M."/>
            <person name="Roesemann S."/>
            <person name="Alexander J.E."/>
            <person name="Rich S.A."/>
            <person name="Livny J."/>
            <person name="Vlamakis H."/>
            <person name="Clish C."/>
            <person name="Bullock K."/>
            <person name="Deik A."/>
            <person name="Scott J."/>
            <person name="Pierce K.A."/>
            <person name="Xavier R.J."/>
            <person name="Alm E.J."/>
        </authorList>
    </citation>
    <scope>NUCLEOTIDE SEQUENCE [LARGE SCALE GENOMIC DNA]</scope>
    <source>
        <strain evidence="6 7">BIOML-A2</strain>
    </source>
</reference>
<comment type="similarity">
    <text evidence="1 5">Belongs to the 5-formyltetrahydrofolate cyclo-ligase family.</text>
</comment>
<evidence type="ECO:0000256" key="4">
    <source>
        <dbReference type="PIRSR" id="PIRSR006806-1"/>
    </source>
</evidence>
<comment type="caution">
    <text evidence="6">The sequence shown here is derived from an EMBL/GenBank/DDBJ whole genome shotgun (WGS) entry which is preliminary data.</text>
</comment>
<dbReference type="AlphaFoldDB" id="A0A6I3RYS8"/>
<feature type="binding site" evidence="4">
    <location>
        <position position="54"/>
    </location>
    <ligand>
        <name>substrate</name>
    </ligand>
</feature>
<feature type="binding site" evidence="4">
    <location>
        <position position="49"/>
    </location>
    <ligand>
        <name>substrate</name>
    </ligand>
</feature>
<dbReference type="GO" id="GO:0046872">
    <property type="term" value="F:metal ion binding"/>
    <property type="evidence" value="ECO:0007669"/>
    <property type="project" value="UniProtKB-KW"/>
</dbReference>
<dbReference type="InterPro" id="IPR024185">
    <property type="entry name" value="FTHF_cligase-like_sf"/>
</dbReference>
<keyword evidence="5" id="KW-0460">Magnesium</keyword>
<evidence type="ECO:0000256" key="5">
    <source>
        <dbReference type="RuleBase" id="RU361279"/>
    </source>
</evidence>
<dbReference type="GO" id="GO:0035999">
    <property type="term" value="P:tetrahydrofolate interconversion"/>
    <property type="evidence" value="ECO:0007669"/>
    <property type="project" value="TreeGrafter"/>
</dbReference>
<dbReference type="InterPro" id="IPR037171">
    <property type="entry name" value="NagB/RpiA_transferase-like"/>
</dbReference>
<comment type="cofactor">
    <cofactor evidence="5">
        <name>Mg(2+)</name>
        <dbReference type="ChEBI" id="CHEBI:18420"/>
    </cofactor>
</comment>
<protein>
    <recommendedName>
        <fullName evidence="5">5-formyltetrahydrofolate cyclo-ligase</fullName>
        <ecNumber evidence="5">6.3.3.2</ecNumber>
    </recommendedName>
</protein>
<evidence type="ECO:0000256" key="2">
    <source>
        <dbReference type="ARBA" id="ARBA00022741"/>
    </source>
</evidence>
<evidence type="ECO:0000256" key="1">
    <source>
        <dbReference type="ARBA" id="ARBA00010638"/>
    </source>
</evidence>
<dbReference type="SUPFAM" id="SSF100950">
    <property type="entry name" value="NagB/RpiA/CoA transferase-like"/>
    <property type="match status" value="1"/>
</dbReference>
<sequence length="183" mass="20288">MDKKSERARVLKERNALSTAKRGELNHALCSFLSDFLDSVKVQTIGAFLPIGSEPDISEVLKNWLRAGAARQVFLPVTEGKTMRFAFWDPAKPLKIGRFSVPEPTSDLFSEPPLLLVPCVALNKQGYRLGYGAGYYDRYLAACAEKPFTVGICFSEFCGLDFEAQTFDAKLNAVISDSGFSRF</sequence>
<dbReference type="GO" id="GO:0030272">
    <property type="term" value="F:5-formyltetrahydrofolate cyclo-ligase activity"/>
    <property type="evidence" value="ECO:0007669"/>
    <property type="project" value="UniProtKB-EC"/>
</dbReference>
<keyword evidence="3 4" id="KW-0067">ATP-binding</keyword>
<dbReference type="GeneID" id="43347844"/>
<evidence type="ECO:0000313" key="7">
    <source>
        <dbReference type="Proteomes" id="UP000462362"/>
    </source>
</evidence>
<name>A0A6I3RYS8_9BURK</name>
<dbReference type="GO" id="GO:0009396">
    <property type="term" value="P:folic acid-containing compound biosynthetic process"/>
    <property type="evidence" value="ECO:0007669"/>
    <property type="project" value="TreeGrafter"/>
</dbReference>
<dbReference type="EMBL" id="WNCL01000005">
    <property type="protein sequence ID" value="MTU42568.1"/>
    <property type="molecule type" value="Genomic_DNA"/>
</dbReference>
<evidence type="ECO:0000313" key="6">
    <source>
        <dbReference type="EMBL" id="MTU42568.1"/>
    </source>
</evidence>
<accession>A0A6I3RYS8</accession>
<proteinExistence type="inferred from homology"/>
<keyword evidence="6" id="KW-0436">Ligase</keyword>
<dbReference type="RefSeq" id="WP_008810245.1">
    <property type="nucleotide sequence ID" value="NZ_CAJUON010000002.1"/>
</dbReference>
<dbReference type="Gene3D" id="3.40.50.10420">
    <property type="entry name" value="NagB/RpiA/CoA transferase-like"/>
    <property type="match status" value="1"/>
</dbReference>
<dbReference type="PANTHER" id="PTHR23407">
    <property type="entry name" value="ATPASE INHIBITOR/5-FORMYLTETRAHYDROFOLATE CYCLO-LIGASE"/>
    <property type="match status" value="1"/>
</dbReference>
<feature type="binding site" evidence="4">
    <location>
        <begin position="128"/>
        <end position="136"/>
    </location>
    <ligand>
        <name>ATP</name>
        <dbReference type="ChEBI" id="CHEBI:30616"/>
    </ligand>
</feature>
<keyword evidence="5" id="KW-0479">Metal-binding</keyword>
<gene>
    <name evidence="6" type="ORF">GMD42_02800</name>
</gene>
<dbReference type="EC" id="6.3.3.2" evidence="5"/>
<dbReference type="GO" id="GO:0005524">
    <property type="term" value="F:ATP binding"/>
    <property type="evidence" value="ECO:0007669"/>
    <property type="project" value="UniProtKB-KW"/>
</dbReference>
<dbReference type="PANTHER" id="PTHR23407:SF1">
    <property type="entry name" value="5-FORMYLTETRAHYDROFOLATE CYCLO-LIGASE"/>
    <property type="match status" value="1"/>
</dbReference>
<dbReference type="Pfam" id="PF01812">
    <property type="entry name" value="5-FTHF_cyc-lig"/>
    <property type="match status" value="1"/>
</dbReference>
<dbReference type="PIRSF" id="PIRSF006806">
    <property type="entry name" value="FTHF_cligase"/>
    <property type="match status" value="1"/>
</dbReference>
<comment type="catalytic activity">
    <reaction evidence="5">
        <text>(6S)-5-formyl-5,6,7,8-tetrahydrofolate + ATP = (6R)-5,10-methenyltetrahydrofolate + ADP + phosphate</text>
        <dbReference type="Rhea" id="RHEA:10488"/>
        <dbReference type="ChEBI" id="CHEBI:30616"/>
        <dbReference type="ChEBI" id="CHEBI:43474"/>
        <dbReference type="ChEBI" id="CHEBI:57455"/>
        <dbReference type="ChEBI" id="CHEBI:57457"/>
        <dbReference type="ChEBI" id="CHEBI:456216"/>
        <dbReference type="EC" id="6.3.3.2"/>
    </reaction>
</comment>
<keyword evidence="2 4" id="KW-0547">Nucleotide-binding</keyword>
<evidence type="ECO:0000256" key="3">
    <source>
        <dbReference type="ARBA" id="ARBA00022840"/>
    </source>
</evidence>
<dbReference type="Proteomes" id="UP000462362">
    <property type="component" value="Unassembled WGS sequence"/>
</dbReference>
<feature type="binding site" evidence="4">
    <location>
        <begin position="3"/>
        <end position="7"/>
    </location>
    <ligand>
        <name>ATP</name>
        <dbReference type="ChEBI" id="CHEBI:30616"/>
    </ligand>
</feature>
<dbReference type="NCBIfam" id="TIGR02727">
    <property type="entry name" value="MTHFS_bact"/>
    <property type="match status" value="1"/>
</dbReference>
<organism evidence="6 7">
    <name type="scientific">Parasutterella excrementihominis</name>
    <dbReference type="NCBI Taxonomy" id="487175"/>
    <lineage>
        <taxon>Bacteria</taxon>
        <taxon>Pseudomonadati</taxon>
        <taxon>Pseudomonadota</taxon>
        <taxon>Betaproteobacteria</taxon>
        <taxon>Burkholderiales</taxon>
        <taxon>Sutterellaceae</taxon>
        <taxon>Parasutterella</taxon>
    </lineage>
</organism>
<dbReference type="InterPro" id="IPR002698">
    <property type="entry name" value="FTHF_cligase"/>
</dbReference>